<reference evidence="2" key="1">
    <citation type="submission" date="2019-02" db="EMBL/GenBank/DDBJ databases">
        <authorList>
            <person name="Gruber-Vodicka R. H."/>
            <person name="Seah K. B. B."/>
        </authorList>
    </citation>
    <scope>NUCLEOTIDE SEQUENCE</scope>
    <source>
        <strain evidence="2">BECK_BZ123</strain>
    </source>
</reference>
<dbReference type="EMBL" id="CAADFS010000005">
    <property type="protein sequence ID" value="VFK38703.1"/>
    <property type="molecule type" value="Genomic_DNA"/>
</dbReference>
<name>A0A450YB56_9GAMM</name>
<organism evidence="2">
    <name type="scientific">Candidatus Kentrum sp. TC</name>
    <dbReference type="NCBI Taxonomy" id="2126339"/>
    <lineage>
        <taxon>Bacteria</taxon>
        <taxon>Pseudomonadati</taxon>
        <taxon>Pseudomonadota</taxon>
        <taxon>Gammaproteobacteria</taxon>
        <taxon>Candidatus Kentrum</taxon>
    </lineage>
</organism>
<evidence type="ECO:0000313" key="2">
    <source>
        <dbReference type="EMBL" id="VFK38703.1"/>
    </source>
</evidence>
<protein>
    <submittedName>
        <fullName evidence="2">Uncharacterized protein</fullName>
    </submittedName>
</protein>
<evidence type="ECO:0000256" key="1">
    <source>
        <dbReference type="SAM" id="MobiDB-lite"/>
    </source>
</evidence>
<feature type="region of interest" description="Disordered" evidence="1">
    <location>
        <begin position="359"/>
        <end position="379"/>
    </location>
</feature>
<dbReference type="AlphaFoldDB" id="A0A450YB56"/>
<proteinExistence type="predicted"/>
<accession>A0A450YB56</accession>
<gene>
    <name evidence="2" type="ORF">BECKTC1821D_GA0114238_100541</name>
</gene>
<sequence>MNPQLAYMEKLTALIRQSPPSSLEVEEVLRARLTGDRSEVRGIVSPPLTRDEPDANLLIYYVYDALKDEPASREYLRRALANLTTRALAKPKPDLEYVGALGRLIGYTHVRDSAPLAESLRFRFLWLLAFGLPAPLEDIMALGETDLAKAHHLLDIFLAVTPPLWRENNKDEPARARLVATFQRAASDIRDTPDYERFRLFLLLFRAMLKLAPEFAGAEAFPEMCRVVETISKRATGKLSDHIQHDWLGTCWELGLLLNDEEHAHWKARFMKGLRRQSIGEDLTRPDFEEIFRDSLEEMGFDEEARRILPQALGRARFANLTKTRPAIPAEASAERPRPQHNASKEIYVHHLAKFREEQETMATSVQAPKAPDSTDDPVFSDYRHRIGQLSRSCSLAATTH</sequence>